<evidence type="ECO:0000259" key="2">
    <source>
        <dbReference type="PROSITE" id="PS51465"/>
    </source>
</evidence>
<reference evidence="4" key="1">
    <citation type="submission" date="2017-01" db="EMBL/GenBank/DDBJ databases">
        <authorList>
            <person name="Varghese N."/>
            <person name="Submissions S."/>
        </authorList>
    </citation>
    <scope>NUCLEOTIDE SEQUENCE [LARGE SCALE GENOMIC DNA]</scope>
    <source>
        <strain evidence="4">DSM 46698</strain>
    </source>
</reference>
<dbReference type="PROSITE" id="PS51465">
    <property type="entry name" value="KAZAL_2"/>
    <property type="match status" value="1"/>
</dbReference>
<feature type="domain" description="Kazal-like" evidence="2">
    <location>
        <begin position="26"/>
        <end position="79"/>
    </location>
</feature>
<proteinExistence type="predicted"/>
<evidence type="ECO:0000256" key="1">
    <source>
        <dbReference type="SAM" id="SignalP"/>
    </source>
</evidence>
<dbReference type="STRING" id="529505.SAMN05421761_101160"/>
<dbReference type="OrthoDB" id="9800302at2"/>
<feature type="signal peptide" evidence="1">
    <location>
        <begin position="1"/>
        <end position="20"/>
    </location>
</feature>
<accession>A0A1N7JNB1</accession>
<evidence type="ECO:0000313" key="4">
    <source>
        <dbReference type="Proteomes" id="UP000186026"/>
    </source>
</evidence>
<dbReference type="AlphaFoldDB" id="A0A1N7JNB1"/>
<evidence type="ECO:0000313" key="3">
    <source>
        <dbReference type="EMBL" id="SIS50863.1"/>
    </source>
</evidence>
<dbReference type="EMBL" id="FTOP01000001">
    <property type="protein sequence ID" value="SIS50863.1"/>
    <property type="molecule type" value="Genomic_DNA"/>
</dbReference>
<dbReference type="RefSeq" id="WP_076497592.1">
    <property type="nucleotide sequence ID" value="NZ_FTOP01000001.1"/>
</dbReference>
<sequence length="79" mass="8475">MKNWIIILMLCGAAILVAFQCEDLSPLESSNCIDPSKINKDAACYMIYAPVCGCDNKTYGNDCIAINAGVTSYTKGACK</sequence>
<dbReference type="Pfam" id="PF00050">
    <property type="entry name" value="Kazal_1"/>
    <property type="match status" value="1"/>
</dbReference>
<dbReference type="SUPFAM" id="SSF100895">
    <property type="entry name" value="Kazal-type serine protease inhibitors"/>
    <property type="match status" value="1"/>
</dbReference>
<feature type="chain" id="PRO_5012568809" evidence="1">
    <location>
        <begin position="21"/>
        <end position="79"/>
    </location>
</feature>
<dbReference type="Proteomes" id="UP000186026">
    <property type="component" value="Unassembled WGS sequence"/>
</dbReference>
<dbReference type="InterPro" id="IPR002350">
    <property type="entry name" value="Kazal_dom"/>
</dbReference>
<dbReference type="Gene3D" id="3.30.60.30">
    <property type="match status" value="1"/>
</dbReference>
<keyword evidence="1" id="KW-0732">Signal</keyword>
<gene>
    <name evidence="3" type="ORF">SAMN05421761_101160</name>
</gene>
<dbReference type="InterPro" id="IPR036058">
    <property type="entry name" value="Kazal_dom_sf"/>
</dbReference>
<keyword evidence="4" id="KW-1185">Reference proteome</keyword>
<name>A0A1N7JNB1_9BACT</name>
<protein>
    <submittedName>
        <fullName evidence="3">Kazal-type serine protease inhibitor domain-containing protein</fullName>
    </submittedName>
</protein>
<organism evidence="3 4">
    <name type="scientific">Belliella pelovolcani</name>
    <dbReference type="NCBI Taxonomy" id="529505"/>
    <lineage>
        <taxon>Bacteria</taxon>
        <taxon>Pseudomonadati</taxon>
        <taxon>Bacteroidota</taxon>
        <taxon>Cytophagia</taxon>
        <taxon>Cytophagales</taxon>
        <taxon>Cyclobacteriaceae</taxon>
        <taxon>Belliella</taxon>
    </lineage>
</organism>